<accession>A0A6A6IPD9</accession>
<feature type="domain" description="Rhodopsin" evidence="7">
    <location>
        <begin position="41"/>
        <end position="274"/>
    </location>
</feature>
<keyword evidence="9" id="KW-1185">Reference proteome</keyword>
<name>A0A6A6IPD9_9PLEO</name>
<dbReference type="Proteomes" id="UP000800094">
    <property type="component" value="Unassembled WGS sequence"/>
</dbReference>
<comment type="similarity">
    <text evidence="5">Belongs to the SAT4 family.</text>
</comment>
<organism evidence="8 9">
    <name type="scientific">Trematosphaeria pertusa</name>
    <dbReference type="NCBI Taxonomy" id="390896"/>
    <lineage>
        <taxon>Eukaryota</taxon>
        <taxon>Fungi</taxon>
        <taxon>Dikarya</taxon>
        <taxon>Ascomycota</taxon>
        <taxon>Pezizomycotina</taxon>
        <taxon>Dothideomycetes</taxon>
        <taxon>Pleosporomycetidae</taxon>
        <taxon>Pleosporales</taxon>
        <taxon>Massarineae</taxon>
        <taxon>Trematosphaeriaceae</taxon>
        <taxon>Trematosphaeria</taxon>
    </lineage>
</organism>
<sequence>MSVPTEADIAYMMAHASDDRRPDYIAANTICLGAAAIAVVLRFLSRRMAKAKIGLDDYTIVVSLLFTAIYVMALMFTVKYGMGRHVIFLKDVKSFAIWALVAETFYNVSIMTTKLSILFLYHRLFPLQWFKRTVLALGIFIVCYSIPQIFGDIFQCVPIRSKWDPTVTATCIDYVRLIIACGVINIVTDFIMLALPLPVLWSLHVSEHRKWVLTFMFVIGGFVCVISIVRLFYAKHVATVDPTWDFVWPSTISGLECCSAILAACIPTYRPLVNKIRHGEAAENTVPRPSKPSTNNSRRFNIPLLNMLSSKRSTNASQTSSRADEYPLYNKLGKGNDVEIRVASGHGHGDLEQGRTASKQEIMVTQTFSAGRE</sequence>
<evidence type="ECO:0000256" key="1">
    <source>
        <dbReference type="ARBA" id="ARBA00004141"/>
    </source>
</evidence>
<dbReference type="RefSeq" id="XP_033687123.1">
    <property type="nucleotide sequence ID" value="XM_033828424.1"/>
</dbReference>
<evidence type="ECO:0000256" key="6">
    <source>
        <dbReference type="SAM" id="Phobius"/>
    </source>
</evidence>
<protein>
    <recommendedName>
        <fullName evidence="7">Rhodopsin domain-containing protein</fullName>
    </recommendedName>
</protein>
<feature type="transmembrane region" description="Helical" evidence="6">
    <location>
        <begin position="133"/>
        <end position="154"/>
    </location>
</feature>
<feature type="transmembrane region" description="Helical" evidence="6">
    <location>
        <begin position="24"/>
        <end position="45"/>
    </location>
</feature>
<evidence type="ECO:0000256" key="4">
    <source>
        <dbReference type="ARBA" id="ARBA00023136"/>
    </source>
</evidence>
<dbReference type="PANTHER" id="PTHR33048">
    <property type="entry name" value="PTH11-LIKE INTEGRAL MEMBRANE PROTEIN (AFU_ORTHOLOGUE AFUA_5G11245)"/>
    <property type="match status" value="1"/>
</dbReference>
<evidence type="ECO:0000313" key="8">
    <source>
        <dbReference type="EMBL" id="KAF2252119.1"/>
    </source>
</evidence>
<evidence type="ECO:0000256" key="2">
    <source>
        <dbReference type="ARBA" id="ARBA00022692"/>
    </source>
</evidence>
<feature type="transmembrane region" description="Helical" evidence="6">
    <location>
        <begin position="96"/>
        <end position="121"/>
    </location>
</feature>
<feature type="transmembrane region" description="Helical" evidence="6">
    <location>
        <begin position="211"/>
        <end position="234"/>
    </location>
</feature>
<dbReference type="InterPro" id="IPR052337">
    <property type="entry name" value="SAT4-like"/>
</dbReference>
<dbReference type="GO" id="GO:0016020">
    <property type="term" value="C:membrane"/>
    <property type="evidence" value="ECO:0007669"/>
    <property type="project" value="UniProtKB-SubCell"/>
</dbReference>
<gene>
    <name evidence="8" type="ORF">BU26DRAFT_516817</name>
</gene>
<keyword evidence="4 6" id="KW-0472">Membrane</keyword>
<dbReference type="InterPro" id="IPR049326">
    <property type="entry name" value="Rhodopsin_dom_fungi"/>
</dbReference>
<proteinExistence type="inferred from homology"/>
<comment type="subcellular location">
    <subcellularLocation>
        <location evidence="1">Membrane</location>
        <topology evidence="1">Multi-pass membrane protein</topology>
    </subcellularLocation>
</comment>
<dbReference type="OrthoDB" id="3934549at2759"/>
<dbReference type="PANTHER" id="PTHR33048:SF47">
    <property type="entry name" value="INTEGRAL MEMBRANE PROTEIN-RELATED"/>
    <property type="match status" value="1"/>
</dbReference>
<evidence type="ECO:0000256" key="3">
    <source>
        <dbReference type="ARBA" id="ARBA00022989"/>
    </source>
</evidence>
<feature type="transmembrane region" description="Helical" evidence="6">
    <location>
        <begin position="57"/>
        <end position="76"/>
    </location>
</feature>
<reference evidence="8" key="1">
    <citation type="journal article" date="2020" name="Stud. Mycol.">
        <title>101 Dothideomycetes genomes: a test case for predicting lifestyles and emergence of pathogens.</title>
        <authorList>
            <person name="Haridas S."/>
            <person name="Albert R."/>
            <person name="Binder M."/>
            <person name="Bloem J."/>
            <person name="Labutti K."/>
            <person name="Salamov A."/>
            <person name="Andreopoulos B."/>
            <person name="Baker S."/>
            <person name="Barry K."/>
            <person name="Bills G."/>
            <person name="Bluhm B."/>
            <person name="Cannon C."/>
            <person name="Castanera R."/>
            <person name="Culley D."/>
            <person name="Daum C."/>
            <person name="Ezra D."/>
            <person name="Gonzalez J."/>
            <person name="Henrissat B."/>
            <person name="Kuo A."/>
            <person name="Liang C."/>
            <person name="Lipzen A."/>
            <person name="Lutzoni F."/>
            <person name="Magnuson J."/>
            <person name="Mondo S."/>
            <person name="Nolan M."/>
            <person name="Ohm R."/>
            <person name="Pangilinan J."/>
            <person name="Park H.-J."/>
            <person name="Ramirez L."/>
            <person name="Alfaro M."/>
            <person name="Sun H."/>
            <person name="Tritt A."/>
            <person name="Yoshinaga Y."/>
            <person name="Zwiers L.-H."/>
            <person name="Turgeon B."/>
            <person name="Goodwin S."/>
            <person name="Spatafora J."/>
            <person name="Crous P."/>
            <person name="Grigoriev I."/>
        </authorList>
    </citation>
    <scope>NUCLEOTIDE SEQUENCE</scope>
    <source>
        <strain evidence="8">CBS 122368</strain>
    </source>
</reference>
<evidence type="ECO:0000259" key="7">
    <source>
        <dbReference type="Pfam" id="PF20684"/>
    </source>
</evidence>
<evidence type="ECO:0000313" key="9">
    <source>
        <dbReference type="Proteomes" id="UP000800094"/>
    </source>
</evidence>
<dbReference type="GeneID" id="54581754"/>
<dbReference type="EMBL" id="ML987192">
    <property type="protein sequence ID" value="KAF2252119.1"/>
    <property type="molecule type" value="Genomic_DNA"/>
</dbReference>
<feature type="transmembrane region" description="Helical" evidence="6">
    <location>
        <begin position="174"/>
        <end position="199"/>
    </location>
</feature>
<keyword evidence="3 6" id="KW-1133">Transmembrane helix</keyword>
<dbReference type="Pfam" id="PF20684">
    <property type="entry name" value="Fung_rhodopsin"/>
    <property type="match status" value="1"/>
</dbReference>
<evidence type="ECO:0000256" key="5">
    <source>
        <dbReference type="ARBA" id="ARBA00038359"/>
    </source>
</evidence>
<dbReference type="AlphaFoldDB" id="A0A6A6IPD9"/>
<keyword evidence="2 6" id="KW-0812">Transmembrane</keyword>